<dbReference type="RefSeq" id="WP_110438424.1">
    <property type="nucleotide sequence ID" value="NZ_CP046393.1"/>
</dbReference>
<evidence type="ECO:0000313" key="3">
    <source>
        <dbReference type="Proteomes" id="UP000247565"/>
    </source>
</evidence>
<organism evidence="2 3">
    <name type="scientific">Commensalibacter melissae</name>
    <dbReference type="NCBI Taxonomy" id="2070537"/>
    <lineage>
        <taxon>Bacteria</taxon>
        <taxon>Pseudomonadati</taxon>
        <taxon>Pseudomonadota</taxon>
        <taxon>Alphaproteobacteria</taxon>
        <taxon>Acetobacterales</taxon>
        <taxon>Acetobacteraceae</taxon>
    </lineage>
</organism>
<dbReference type="AlphaFoldDB" id="A0A318N3A0"/>
<dbReference type="EMBL" id="QGLT01000001">
    <property type="protein sequence ID" value="PXZ01906.1"/>
    <property type="molecule type" value="Genomic_DNA"/>
</dbReference>
<dbReference type="InterPro" id="IPR025524">
    <property type="entry name" value="DUF4412"/>
</dbReference>
<feature type="domain" description="DUF4412" evidence="1">
    <location>
        <begin position="82"/>
        <end position="158"/>
    </location>
</feature>
<protein>
    <recommendedName>
        <fullName evidence="1">DUF4412 domain-containing protein</fullName>
    </recommendedName>
</protein>
<sequence length="407" mass="44899">MLYNFRALCSSFYKKKSYTGSILIGTTFFVALSAYAQEKHPLFMPKRDVTVVYAVQPENSSLAQKRKIYFSGNGTLFRIDGPNNIGFTLIDSAKQTATVVSNKSRVYTVIPSKSGKGGLFLDESLHFRKKGTDRILGILCHHWSVQGTKGHSDVCVTDEGILLRQEGMDIDGIDGKTEALSVQFDALSPSTFQVPVGYQQVRLPQQKGESPTLVSPNANAQPLSPIQAKKSENGNKVDASQNPFITPQRDVDVVYAIAGPMPGLPPFHQRMRWSVEQWKQRIDSQGIDTYMITDYRTQRLTVLNPQLKKKTELVAPGASIQGAGKRAEGDYVKVGEATVAGQFCNEWEVADTEGNINDVCYTNDGVMLRVVRNNIPLVVALKVVYAHQDAGLYKIPSDLKMLAPAHP</sequence>
<dbReference type="Pfam" id="PF14371">
    <property type="entry name" value="DUF4412"/>
    <property type="match status" value="1"/>
</dbReference>
<dbReference type="OrthoDB" id="7282046at2"/>
<proteinExistence type="predicted"/>
<keyword evidence="3" id="KW-1185">Reference proteome</keyword>
<dbReference type="Proteomes" id="UP000247565">
    <property type="component" value="Unassembled WGS sequence"/>
</dbReference>
<accession>A0A318N3A0</accession>
<comment type="caution">
    <text evidence="2">The sequence shown here is derived from an EMBL/GenBank/DDBJ whole genome shotgun (WGS) entry which is preliminary data.</text>
</comment>
<evidence type="ECO:0000313" key="2">
    <source>
        <dbReference type="EMBL" id="PXZ01906.1"/>
    </source>
</evidence>
<gene>
    <name evidence="2" type="ORF">DK869_02605</name>
</gene>
<name>A0A318N3A0_9PROT</name>
<evidence type="ECO:0000259" key="1">
    <source>
        <dbReference type="Pfam" id="PF14371"/>
    </source>
</evidence>
<reference evidence="2 3" key="1">
    <citation type="submission" date="2018-05" db="EMBL/GenBank/DDBJ databases">
        <title>Reference genomes for bee gut microbiota database.</title>
        <authorList>
            <person name="Ellegaard K.M."/>
        </authorList>
    </citation>
    <scope>NUCLEOTIDE SEQUENCE [LARGE SCALE GENOMIC DNA]</scope>
    <source>
        <strain evidence="2 3">ESL0284</strain>
    </source>
</reference>